<gene>
    <name evidence="1" type="ORF">S01H1_26736</name>
</gene>
<name>X0UHD5_9ZZZZ</name>
<protein>
    <recommendedName>
        <fullName evidence="2">RecA family profile 2 domain-containing protein</fullName>
    </recommendedName>
</protein>
<proteinExistence type="predicted"/>
<feature type="non-terminal residue" evidence="1">
    <location>
        <position position="1"/>
    </location>
</feature>
<reference evidence="1" key="1">
    <citation type="journal article" date="2014" name="Front. Microbiol.">
        <title>High frequency of phylogenetically diverse reductive dehalogenase-homologous genes in deep subseafloor sedimentary metagenomes.</title>
        <authorList>
            <person name="Kawai M."/>
            <person name="Futagami T."/>
            <person name="Toyoda A."/>
            <person name="Takaki Y."/>
            <person name="Nishi S."/>
            <person name="Hori S."/>
            <person name="Arai W."/>
            <person name="Tsubouchi T."/>
            <person name="Morono Y."/>
            <person name="Uchiyama I."/>
            <person name="Ito T."/>
            <person name="Fujiyama A."/>
            <person name="Inagaki F."/>
            <person name="Takami H."/>
        </authorList>
    </citation>
    <scope>NUCLEOTIDE SEQUENCE</scope>
    <source>
        <strain evidence="1">Expedition CK06-06</strain>
    </source>
</reference>
<dbReference type="AlphaFoldDB" id="X0UHD5"/>
<dbReference type="EMBL" id="BARS01016223">
    <property type="protein sequence ID" value="GAF98721.1"/>
    <property type="molecule type" value="Genomic_DNA"/>
</dbReference>
<dbReference type="InterPro" id="IPR027417">
    <property type="entry name" value="P-loop_NTPase"/>
</dbReference>
<feature type="non-terminal residue" evidence="1">
    <location>
        <position position="281"/>
    </location>
</feature>
<sequence length="281" mass="31292">VEKATDDIAGQEWLERIGVDLDEDNFQYMTGATLSDCKKTVSEMCKMYREAYEAGDFDRPMVIVVDSWSAAMTEKQWEEAQAGTIVGDMGQKAKQTGDVVQSITHLCSHLPVMVLGVGHIMDNQDKYGAKHKTTGGHKMFYMASGCLMLTKAALKENDKNRAIEDKEVAKYWADMKAGMTAEHKKRSQIIGHVCVIDNLKSRSSKPGQRIEIQVPFNTGMDPYSGLFDLLMYEGAITVPSTGWYQIGNGDTLQKFRKGDFRKHADAAMVWADDLNPSGVSR</sequence>
<comment type="caution">
    <text evidence="1">The sequence shown here is derived from an EMBL/GenBank/DDBJ whole genome shotgun (WGS) entry which is preliminary data.</text>
</comment>
<organism evidence="1">
    <name type="scientific">marine sediment metagenome</name>
    <dbReference type="NCBI Taxonomy" id="412755"/>
    <lineage>
        <taxon>unclassified sequences</taxon>
        <taxon>metagenomes</taxon>
        <taxon>ecological metagenomes</taxon>
    </lineage>
</organism>
<evidence type="ECO:0008006" key="2">
    <source>
        <dbReference type="Google" id="ProtNLM"/>
    </source>
</evidence>
<accession>X0UHD5</accession>
<dbReference type="SUPFAM" id="SSF52540">
    <property type="entry name" value="P-loop containing nucleoside triphosphate hydrolases"/>
    <property type="match status" value="1"/>
</dbReference>
<evidence type="ECO:0000313" key="1">
    <source>
        <dbReference type="EMBL" id="GAF98721.1"/>
    </source>
</evidence>
<dbReference type="Gene3D" id="3.40.50.300">
    <property type="entry name" value="P-loop containing nucleotide triphosphate hydrolases"/>
    <property type="match status" value="1"/>
</dbReference>